<dbReference type="eggNOG" id="COG0789">
    <property type="taxonomic scope" value="Bacteria"/>
</dbReference>
<evidence type="ECO:0000259" key="2">
    <source>
        <dbReference type="PROSITE" id="PS50937"/>
    </source>
</evidence>
<dbReference type="STRING" id="1108045.GORHZ_080_00210"/>
<dbReference type="GO" id="GO:0003700">
    <property type="term" value="F:DNA-binding transcription factor activity"/>
    <property type="evidence" value="ECO:0007669"/>
    <property type="project" value="InterPro"/>
</dbReference>
<proteinExistence type="predicted"/>
<gene>
    <name evidence="3" type="ORF">GORHZ_080_00210</name>
</gene>
<dbReference type="PROSITE" id="PS50937">
    <property type="entry name" value="HTH_MERR_2"/>
    <property type="match status" value="1"/>
</dbReference>
<dbReference type="OrthoDB" id="9808480at2"/>
<dbReference type="InterPro" id="IPR004155">
    <property type="entry name" value="PBS_lyase_HEAT"/>
</dbReference>
<dbReference type="Gene3D" id="1.25.10.10">
    <property type="entry name" value="Leucine-rich Repeat Variant"/>
    <property type="match status" value="1"/>
</dbReference>
<dbReference type="Pfam" id="PF13411">
    <property type="entry name" value="MerR_1"/>
    <property type="match status" value="1"/>
</dbReference>
<name>K6W8G2_9ACTN</name>
<dbReference type="Proteomes" id="UP000008363">
    <property type="component" value="Unassembled WGS sequence"/>
</dbReference>
<evidence type="ECO:0000313" key="3">
    <source>
        <dbReference type="EMBL" id="GAB90041.1"/>
    </source>
</evidence>
<comment type="caution">
    <text evidence="3">The sequence shown here is derived from an EMBL/GenBank/DDBJ whole genome shotgun (WGS) entry which is preliminary data.</text>
</comment>
<keyword evidence="1" id="KW-0238">DNA-binding</keyword>
<dbReference type="InterPro" id="IPR047057">
    <property type="entry name" value="MerR_fam"/>
</dbReference>
<dbReference type="InterPro" id="IPR016024">
    <property type="entry name" value="ARM-type_fold"/>
</dbReference>
<dbReference type="PANTHER" id="PTHR30204">
    <property type="entry name" value="REDOX-CYCLING DRUG-SENSING TRANSCRIPTIONAL ACTIVATOR SOXR"/>
    <property type="match status" value="1"/>
</dbReference>
<feature type="domain" description="HTH merR-type" evidence="2">
    <location>
        <begin position="1"/>
        <end position="69"/>
    </location>
</feature>
<dbReference type="eggNOG" id="COG1413">
    <property type="taxonomic scope" value="Bacteria"/>
</dbReference>
<dbReference type="SUPFAM" id="SSF46955">
    <property type="entry name" value="Putative DNA-binding domain"/>
    <property type="match status" value="1"/>
</dbReference>
<dbReference type="PROSITE" id="PS00552">
    <property type="entry name" value="HTH_MERR_1"/>
    <property type="match status" value="1"/>
</dbReference>
<dbReference type="SUPFAM" id="SSF48371">
    <property type="entry name" value="ARM repeat"/>
    <property type="match status" value="1"/>
</dbReference>
<dbReference type="SMART" id="SM00567">
    <property type="entry name" value="EZ_HEAT"/>
    <property type="match status" value="5"/>
</dbReference>
<dbReference type="PRINTS" id="PR00040">
    <property type="entry name" value="HTHMERR"/>
</dbReference>
<dbReference type="AlphaFoldDB" id="K6W8G2"/>
<dbReference type="RefSeq" id="WP_006332537.1">
    <property type="nucleotide sequence ID" value="NZ_BAHC01000080.1"/>
</dbReference>
<dbReference type="Gene3D" id="1.10.1660.10">
    <property type="match status" value="1"/>
</dbReference>
<dbReference type="Pfam" id="PF13646">
    <property type="entry name" value="HEAT_2"/>
    <property type="match status" value="2"/>
</dbReference>
<evidence type="ECO:0000256" key="1">
    <source>
        <dbReference type="ARBA" id="ARBA00023125"/>
    </source>
</evidence>
<sequence length="322" mass="33874">MLIGEVSRRSGVSTRMLRHYDRLGLLTPTGRTSGGYREYSGDDIRRLFHIESLRTLGLTLPQVKSALDDPEFSPSALVADLIDRTRKRIADERELLGRLRSVDASSPAGWEEVLAVLTLFRALESSSAPHRQQAVLSQPADGPVPVDELVKAVLAEDDPNVAGALRWSLARAGEQALPALGAGLDSSDVEVRRRAVAAITDLDVDGAVGLLRGAVSDADDTVRERAALGLAAHGDRHGFDVLVEMVIGGHHDVEAAEALGHLGGADAVAALGDRLGPADPATRLRIVQALAEIGDPTARTLLAALTGDADRTVAATAAAILT</sequence>
<reference evidence="3 4" key="1">
    <citation type="submission" date="2012-08" db="EMBL/GenBank/DDBJ databases">
        <title>Whole genome shotgun sequence of Gordonia rhizosphera NBRC 16068.</title>
        <authorList>
            <person name="Takarada H."/>
            <person name="Isaki S."/>
            <person name="Hosoyama A."/>
            <person name="Tsuchikane K."/>
            <person name="Katsumata H."/>
            <person name="Baba S."/>
            <person name="Ohji S."/>
            <person name="Yamazaki S."/>
            <person name="Fujita N."/>
        </authorList>
    </citation>
    <scope>NUCLEOTIDE SEQUENCE [LARGE SCALE GENOMIC DNA]</scope>
    <source>
        <strain evidence="3 4">NBRC 16068</strain>
    </source>
</reference>
<dbReference type="InterPro" id="IPR009061">
    <property type="entry name" value="DNA-bd_dom_put_sf"/>
</dbReference>
<evidence type="ECO:0000313" key="4">
    <source>
        <dbReference type="Proteomes" id="UP000008363"/>
    </source>
</evidence>
<accession>K6W8G2</accession>
<dbReference type="PANTHER" id="PTHR30204:SF93">
    <property type="entry name" value="HTH MERR-TYPE DOMAIN-CONTAINING PROTEIN"/>
    <property type="match status" value="1"/>
</dbReference>
<dbReference type="InterPro" id="IPR000551">
    <property type="entry name" value="MerR-type_HTH_dom"/>
</dbReference>
<dbReference type="EMBL" id="BAHC01000080">
    <property type="protein sequence ID" value="GAB90041.1"/>
    <property type="molecule type" value="Genomic_DNA"/>
</dbReference>
<dbReference type="GO" id="GO:0003677">
    <property type="term" value="F:DNA binding"/>
    <property type="evidence" value="ECO:0007669"/>
    <property type="project" value="UniProtKB-KW"/>
</dbReference>
<protein>
    <submittedName>
        <fullName evidence="3">Putative MerR family transcriptional regulator</fullName>
    </submittedName>
</protein>
<organism evidence="3 4">
    <name type="scientific">Gordonia rhizosphera NBRC 16068</name>
    <dbReference type="NCBI Taxonomy" id="1108045"/>
    <lineage>
        <taxon>Bacteria</taxon>
        <taxon>Bacillati</taxon>
        <taxon>Actinomycetota</taxon>
        <taxon>Actinomycetes</taxon>
        <taxon>Mycobacteriales</taxon>
        <taxon>Gordoniaceae</taxon>
        <taxon>Gordonia</taxon>
    </lineage>
</organism>
<dbReference type="SMART" id="SM00422">
    <property type="entry name" value="HTH_MERR"/>
    <property type="match status" value="1"/>
</dbReference>
<dbReference type="InterPro" id="IPR011989">
    <property type="entry name" value="ARM-like"/>
</dbReference>
<keyword evidence="4" id="KW-1185">Reference proteome</keyword>